<feature type="domain" description="OmpR/PhoB-type" evidence="4">
    <location>
        <begin position="1"/>
        <end position="105"/>
    </location>
</feature>
<dbReference type="InterPro" id="IPR036388">
    <property type="entry name" value="WH-like_DNA-bd_sf"/>
</dbReference>
<evidence type="ECO:0000256" key="2">
    <source>
        <dbReference type="ARBA" id="ARBA00023125"/>
    </source>
</evidence>
<dbReference type="SUPFAM" id="SSF46894">
    <property type="entry name" value="C-terminal effector domain of the bipartite response regulators"/>
    <property type="match status" value="1"/>
</dbReference>
<dbReference type="InterPro" id="IPR051677">
    <property type="entry name" value="AfsR-DnrI-RedD_regulator"/>
</dbReference>
<sequence>MSENLPKLSVHVLGGFSITYGDKPVSFGRNNATKAMKLLQILIYRGEQGIAREKLLEELYGREELADVANNLRVTVHRLKKMLADAGLPPYDYVNIKKGIYRWDAPMETEVDARRFSQLIKEAEEAEDLKEKIMLLKKACMIYTGDFLPDLSGDDWALVEGIQYKNQYTEALKQLCNYLMDSGDYEEVLKLCAPACEMYPFDEWQAVRIDCYIALNQYKEALKEYENTAKMFFEELGISPSEKMLTQFEMMSSKVNYNPQALKDIEKRLKEQEEEEGGAYYCNLPSFRDNYRLISRMIERNGQSVYMMLCSITNGKGQPMENGSKLEAMTEELYVSIKYCLRRGDCFTKYSPSQFLILLVGANKENCAMIFERIKKYYAREHKSWGQYLEYFISSVADVDQGDSPIRFDKDDTMWK</sequence>
<dbReference type="SMART" id="SM01043">
    <property type="entry name" value="BTAD"/>
    <property type="match status" value="1"/>
</dbReference>
<dbReference type="InterPro" id="IPR001867">
    <property type="entry name" value="OmpR/PhoB-type_DNA-bd"/>
</dbReference>
<evidence type="ECO:0000313" key="5">
    <source>
        <dbReference type="EMBL" id="MCB7388210.1"/>
    </source>
</evidence>
<dbReference type="Pfam" id="PF00486">
    <property type="entry name" value="Trans_reg_C"/>
    <property type="match status" value="1"/>
</dbReference>
<dbReference type="PANTHER" id="PTHR35807">
    <property type="entry name" value="TRANSCRIPTIONAL REGULATOR REDD-RELATED"/>
    <property type="match status" value="1"/>
</dbReference>
<proteinExistence type="inferred from homology"/>
<dbReference type="PROSITE" id="PS51755">
    <property type="entry name" value="OMPR_PHOB"/>
    <property type="match status" value="1"/>
</dbReference>
<dbReference type="RefSeq" id="WP_066738574.1">
    <property type="nucleotide sequence ID" value="NZ_JAJCIQ010000009.1"/>
</dbReference>
<evidence type="ECO:0000259" key="4">
    <source>
        <dbReference type="PROSITE" id="PS51755"/>
    </source>
</evidence>
<keyword evidence="6" id="KW-1185">Reference proteome</keyword>
<dbReference type="Gene3D" id="1.25.40.10">
    <property type="entry name" value="Tetratricopeptide repeat domain"/>
    <property type="match status" value="1"/>
</dbReference>
<gene>
    <name evidence="5" type="ORF">LIZ65_13040</name>
</gene>
<evidence type="ECO:0000313" key="6">
    <source>
        <dbReference type="Proteomes" id="UP001299546"/>
    </source>
</evidence>
<evidence type="ECO:0000256" key="1">
    <source>
        <dbReference type="ARBA" id="ARBA00005820"/>
    </source>
</evidence>
<protein>
    <submittedName>
        <fullName evidence="5">Winged helix-turn-helix domain-containing protein</fullName>
    </submittedName>
</protein>
<feature type="DNA-binding region" description="OmpR/PhoB-type" evidence="3">
    <location>
        <begin position="1"/>
        <end position="105"/>
    </location>
</feature>
<dbReference type="EMBL" id="JAJCIS010000009">
    <property type="protein sequence ID" value="MCB7388210.1"/>
    <property type="molecule type" value="Genomic_DNA"/>
</dbReference>
<name>A0ABS8DIK4_9FIRM</name>
<organism evidence="5 6">
    <name type="scientific">Bariatricus massiliensis</name>
    <dbReference type="NCBI Taxonomy" id="1745713"/>
    <lineage>
        <taxon>Bacteria</taxon>
        <taxon>Bacillati</taxon>
        <taxon>Bacillota</taxon>
        <taxon>Clostridia</taxon>
        <taxon>Lachnospirales</taxon>
        <taxon>Lachnospiraceae</taxon>
        <taxon>Bariatricus</taxon>
    </lineage>
</organism>
<dbReference type="SUPFAM" id="SSF48452">
    <property type="entry name" value="TPR-like"/>
    <property type="match status" value="1"/>
</dbReference>
<dbReference type="Gene3D" id="1.10.10.10">
    <property type="entry name" value="Winged helix-like DNA-binding domain superfamily/Winged helix DNA-binding domain"/>
    <property type="match status" value="1"/>
</dbReference>
<accession>A0ABS8DIK4</accession>
<comment type="similarity">
    <text evidence="1">Belongs to the AfsR/DnrI/RedD regulatory family.</text>
</comment>
<keyword evidence="2 3" id="KW-0238">DNA-binding</keyword>
<dbReference type="InterPro" id="IPR005158">
    <property type="entry name" value="BTAD"/>
</dbReference>
<dbReference type="InterPro" id="IPR011990">
    <property type="entry name" value="TPR-like_helical_dom_sf"/>
</dbReference>
<dbReference type="Pfam" id="PF03704">
    <property type="entry name" value="BTAD"/>
    <property type="match status" value="1"/>
</dbReference>
<dbReference type="Proteomes" id="UP001299546">
    <property type="component" value="Unassembled WGS sequence"/>
</dbReference>
<reference evidence="5 6" key="1">
    <citation type="submission" date="2021-10" db="EMBL/GenBank/DDBJ databases">
        <title>Collection of gut derived symbiotic bacterial strains cultured from healthy donors.</title>
        <authorList>
            <person name="Lin H."/>
            <person name="Littmann E."/>
            <person name="Kohout C."/>
            <person name="Pamer E.G."/>
        </authorList>
    </citation>
    <scope>NUCLEOTIDE SEQUENCE [LARGE SCALE GENOMIC DNA]</scope>
    <source>
        <strain evidence="5 6">DFI.1.165</strain>
    </source>
</reference>
<comment type="caution">
    <text evidence="5">The sequence shown here is derived from an EMBL/GenBank/DDBJ whole genome shotgun (WGS) entry which is preliminary data.</text>
</comment>
<evidence type="ECO:0000256" key="3">
    <source>
        <dbReference type="PROSITE-ProRule" id="PRU01091"/>
    </source>
</evidence>
<dbReference type="InterPro" id="IPR016032">
    <property type="entry name" value="Sig_transdc_resp-reg_C-effctor"/>
</dbReference>